<keyword evidence="3" id="KW-1003">Cell membrane</keyword>
<dbReference type="SUPFAM" id="SSF52540">
    <property type="entry name" value="P-loop containing nucleoside triphosphate hydrolases"/>
    <property type="match status" value="1"/>
</dbReference>
<keyword evidence="5" id="KW-0547">Nucleotide-binding</keyword>
<evidence type="ECO:0000256" key="7">
    <source>
        <dbReference type="ARBA" id="ARBA00022989"/>
    </source>
</evidence>
<keyword evidence="7 10" id="KW-1133">Transmembrane helix</keyword>
<dbReference type="GO" id="GO:0005524">
    <property type="term" value="F:ATP binding"/>
    <property type="evidence" value="ECO:0007669"/>
    <property type="project" value="UniProtKB-KW"/>
</dbReference>
<dbReference type="InterPro" id="IPR003838">
    <property type="entry name" value="ABC3_permease_C"/>
</dbReference>
<dbReference type="PROSITE" id="PS00211">
    <property type="entry name" value="ABC_TRANSPORTER_1"/>
    <property type="match status" value="1"/>
</dbReference>
<evidence type="ECO:0000256" key="10">
    <source>
        <dbReference type="SAM" id="Phobius"/>
    </source>
</evidence>
<dbReference type="RefSeq" id="WP_203551982.1">
    <property type="nucleotide sequence ID" value="NZ_JACAOD020000001.1"/>
</dbReference>
<reference evidence="12" key="1">
    <citation type="submission" date="2021-04" db="EMBL/GenBank/DDBJ databases">
        <title>Genomic features of Candidatus Phytoplasma meliae isolate ChTYXIII (1SrXIII-G).</title>
        <authorList>
            <person name="Fernandez F.D."/>
            <person name="Conci L.R."/>
        </authorList>
    </citation>
    <scope>NUCLEOTIDE SEQUENCE [LARGE SCALE GENOMIC DNA]</scope>
    <source>
        <strain evidence="12">ChTYXIII-Mo</strain>
    </source>
</reference>
<protein>
    <submittedName>
        <fullName evidence="12">ATP-binding cassette domain-containing protein</fullName>
    </submittedName>
</protein>
<feature type="domain" description="ABC transporter" evidence="11">
    <location>
        <begin position="2"/>
        <end position="239"/>
    </location>
</feature>
<evidence type="ECO:0000256" key="1">
    <source>
        <dbReference type="ARBA" id="ARBA00004429"/>
    </source>
</evidence>
<dbReference type="Pfam" id="PF00005">
    <property type="entry name" value="ABC_tran"/>
    <property type="match status" value="1"/>
</dbReference>
<evidence type="ECO:0000256" key="4">
    <source>
        <dbReference type="ARBA" id="ARBA00022692"/>
    </source>
</evidence>
<dbReference type="Pfam" id="PF02687">
    <property type="entry name" value="FtsX"/>
    <property type="match status" value="1"/>
</dbReference>
<keyword evidence="2" id="KW-0813">Transport</keyword>
<organism evidence="12 13">
    <name type="scientific">Candidatus Phytoplasma meliae</name>
    <dbReference type="NCBI Taxonomy" id="1848402"/>
    <lineage>
        <taxon>Bacteria</taxon>
        <taxon>Bacillati</taxon>
        <taxon>Mycoplasmatota</taxon>
        <taxon>Mollicutes</taxon>
        <taxon>Acholeplasmatales</taxon>
        <taxon>Acholeplasmataceae</taxon>
        <taxon>Candidatus Phytoplasma</taxon>
        <taxon>16SrXIII (Mexican periwinkle virescence group)</taxon>
    </lineage>
</organism>
<dbReference type="PROSITE" id="PS50893">
    <property type="entry name" value="ABC_TRANSPORTER_2"/>
    <property type="match status" value="1"/>
</dbReference>
<feature type="transmembrane region" description="Helical" evidence="10">
    <location>
        <begin position="303"/>
        <end position="323"/>
    </location>
</feature>
<evidence type="ECO:0000256" key="9">
    <source>
        <dbReference type="ARBA" id="ARBA00038388"/>
    </source>
</evidence>
<dbReference type="SMART" id="SM00382">
    <property type="entry name" value="AAA"/>
    <property type="match status" value="1"/>
</dbReference>
<dbReference type="InterPro" id="IPR017871">
    <property type="entry name" value="ABC_transporter-like_CS"/>
</dbReference>
<sequence length="512" mass="57708">MFQITNLNKGFISKTGIPSIALSNVSLKLPSKGLVFILGKSGSGKSTLLNLLGGLDYCDNGEITINNTSLRNLNANDIDCYRNGNVGFIFQDFNLIEDMTVFENVALPLQLQGKEVNPNLIHQLLKDVEMSGFDYRKINELSGGQKQRIAIIRAIVKNPQIILADEPTGNLDSETGTKIFNILQALSKEKLVCVVSHDHENAYNYGDRVIEFKDGIIISDLTRDLSKKETPKIKLEKGKVLTEELLLQIQQQGQGSHQLKKQFTSTDPTKIKDEGQPLVKSPSVLPSKIAFKMGSSFLQNKKFSTAFVSLASVGLSFAVYLQIVVLVNALSFYKQTQAQMAPELFEAIKSKLPLTNLQIFFIITILFVQLFFWIVTGGFVKKSIQFKHKDIGILRALGARGKDVFKIFFSEGLIIAILATIWGIILFGIKYFWMSEPFAYYFSLGQQKGWEMTVFMQSLTRINLELKHQWIIAWYSLFLMEFLLCVLLVFLTTYPAIKKLSRKKPIDVILKK</sequence>
<keyword evidence="4 10" id="KW-0812">Transmembrane</keyword>
<gene>
    <name evidence="12" type="ORF">CHTY_000545</name>
</gene>
<evidence type="ECO:0000256" key="2">
    <source>
        <dbReference type="ARBA" id="ARBA00022448"/>
    </source>
</evidence>
<evidence type="ECO:0000256" key="3">
    <source>
        <dbReference type="ARBA" id="ARBA00022475"/>
    </source>
</evidence>
<dbReference type="Proteomes" id="UP001195571">
    <property type="component" value="Unassembled WGS sequence"/>
</dbReference>
<comment type="subcellular location">
    <subcellularLocation>
        <location evidence="1">Cell inner membrane</location>
        <topology evidence="1">Multi-pass membrane protein</topology>
    </subcellularLocation>
</comment>
<dbReference type="PANTHER" id="PTHR42798:SF6">
    <property type="entry name" value="CELL DIVISION ATP-BINDING PROTEIN FTSE"/>
    <property type="match status" value="1"/>
</dbReference>
<keyword evidence="8 10" id="KW-0472">Membrane</keyword>
<feature type="transmembrane region" description="Helical" evidence="10">
    <location>
        <begin position="472"/>
        <end position="494"/>
    </location>
</feature>
<comment type="similarity">
    <text evidence="9">Belongs to the ABC transporter superfamily. Macrolide exporter (TC 3.A.1.122) family.</text>
</comment>
<dbReference type="InterPro" id="IPR027417">
    <property type="entry name" value="P-loop_NTPase"/>
</dbReference>
<evidence type="ECO:0000256" key="6">
    <source>
        <dbReference type="ARBA" id="ARBA00022840"/>
    </source>
</evidence>
<comment type="caution">
    <text evidence="12">The sequence shown here is derived from an EMBL/GenBank/DDBJ whole genome shotgun (WGS) entry which is preliminary data.</text>
</comment>
<dbReference type="InterPro" id="IPR017911">
    <property type="entry name" value="MacB-like_ATP-bd"/>
</dbReference>
<dbReference type="CDD" id="cd03255">
    <property type="entry name" value="ABC_MJ0796_LolCDE_FtsE"/>
    <property type="match status" value="1"/>
</dbReference>
<evidence type="ECO:0000313" key="12">
    <source>
        <dbReference type="EMBL" id="MBP5835721.1"/>
    </source>
</evidence>
<keyword evidence="13" id="KW-1185">Reference proteome</keyword>
<dbReference type="Gene3D" id="3.40.50.300">
    <property type="entry name" value="P-loop containing nucleotide triphosphate hydrolases"/>
    <property type="match status" value="1"/>
</dbReference>
<feature type="transmembrane region" description="Helical" evidence="10">
    <location>
        <begin position="412"/>
        <end position="433"/>
    </location>
</feature>
<keyword evidence="6 12" id="KW-0067">ATP-binding</keyword>
<feature type="transmembrane region" description="Helical" evidence="10">
    <location>
        <begin position="359"/>
        <end position="380"/>
    </location>
</feature>
<evidence type="ECO:0000313" key="13">
    <source>
        <dbReference type="Proteomes" id="UP001195571"/>
    </source>
</evidence>
<evidence type="ECO:0000256" key="8">
    <source>
        <dbReference type="ARBA" id="ARBA00023136"/>
    </source>
</evidence>
<dbReference type="PANTHER" id="PTHR42798">
    <property type="entry name" value="LIPOPROTEIN-RELEASING SYSTEM ATP-BINDING PROTEIN LOLD"/>
    <property type="match status" value="1"/>
</dbReference>
<dbReference type="InterPro" id="IPR003593">
    <property type="entry name" value="AAA+_ATPase"/>
</dbReference>
<proteinExistence type="inferred from homology"/>
<accession>A0ABS5CXM1</accession>
<dbReference type="InterPro" id="IPR003439">
    <property type="entry name" value="ABC_transporter-like_ATP-bd"/>
</dbReference>
<evidence type="ECO:0000259" key="11">
    <source>
        <dbReference type="PROSITE" id="PS50893"/>
    </source>
</evidence>
<dbReference type="EMBL" id="JACAOD020000001">
    <property type="protein sequence ID" value="MBP5835721.1"/>
    <property type="molecule type" value="Genomic_DNA"/>
</dbReference>
<evidence type="ECO:0000256" key="5">
    <source>
        <dbReference type="ARBA" id="ARBA00022741"/>
    </source>
</evidence>
<name>A0ABS5CXM1_9MOLU</name>